<gene>
    <name evidence="1" type="ORF">RRG08_014384</name>
</gene>
<dbReference type="AlphaFoldDB" id="A0AAE0YPX5"/>
<accession>A0AAE0YPX5</accession>
<protein>
    <submittedName>
        <fullName evidence="1">Uncharacterized protein</fullName>
    </submittedName>
</protein>
<dbReference type="EMBL" id="JAWDGP010005786">
    <property type="protein sequence ID" value="KAK3752107.1"/>
    <property type="molecule type" value="Genomic_DNA"/>
</dbReference>
<proteinExistence type="predicted"/>
<sequence length="142" mass="15604">MRRSSRVTADSTSRDRIAQGHITLEARRGQKVEPGGLPPQGGEQSAVQLYPQVYDAILAIILCTPGCIVTVLSACDGVRIPYTRFDEKNIRLQLKGFIQLSSIELSGASENFNEIQVYATPPRINTQPATCCTCSERVTRHV</sequence>
<evidence type="ECO:0000313" key="1">
    <source>
        <dbReference type="EMBL" id="KAK3752107.1"/>
    </source>
</evidence>
<evidence type="ECO:0000313" key="2">
    <source>
        <dbReference type="Proteomes" id="UP001283361"/>
    </source>
</evidence>
<comment type="caution">
    <text evidence="1">The sequence shown here is derived from an EMBL/GenBank/DDBJ whole genome shotgun (WGS) entry which is preliminary data.</text>
</comment>
<keyword evidence="2" id="KW-1185">Reference proteome</keyword>
<reference evidence="1" key="1">
    <citation type="journal article" date="2023" name="G3 (Bethesda)">
        <title>A reference genome for the long-term kleptoplast-retaining sea slug Elysia crispata morphotype clarki.</title>
        <authorList>
            <person name="Eastman K.E."/>
            <person name="Pendleton A.L."/>
            <person name="Shaikh M.A."/>
            <person name="Suttiyut T."/>
            <person name="Ogas R."/>
            <person name="Tomko P."/>
            <person name="Gavelis G."/>
            <person name="Widhalm J.R."/>
            <person name="Wisecaver J.H."/>
        </authorList>
    </citation>
    <scope>NUCLEOTIDE SEQUENCE</scope>
    <source>
        <strain evidence="1">ECLA1</strain>
    </source>
</reference>
<organism evidence="1 2">
    <name type="scientific">Elysia crispata</name>
    <name type="common">lettuce slug</name>
    <dbReference type="NCBI Taxonomy" id="231223"/>
    <lineage>
        <taxon>Eukaryota</taxon>
        <taxon>Metazoa</taxon>
        <taxon>Spiralia</taxon>
        <taxon>Lophotrochozoa</taxon>
        <taxon>Mollusca</taxon>
        <taxon>Gastropoda</taxon>
        <taxon>Heterobranchia</taxon>
        <taxon>Euthyneura</taxon>
        <taxon>Panpulmonata</taxon>
        <taxon>Sacoglossa</taxon>
        <taxon>Placobranchoidea</taxon>
        <taxon>Plakobranchidae</taxon>
        <taxon>Elysia</taxon>
    </lineage>
</organism>
<dbReference type="Proteomes" id="UP001283361">
    <property type="component" value="Unassembled WGS sequence"/>
</dbReference>
<name>A0AAE0YPX5_9GAST</name>